<feature type="region of interest" description="Disordered" evidence="7">
    <location>
        <begin position="308"/>
        <end position="329"/>
    </location>
</feature>
<dbReference type="FunFam" id="3.90.190.10:FF:000020">
    <property type="entry name" value="Tyrosine-protein phosphatase non-receptor type 5"/>
    <property type="match status" value="1"/>
</dbReference>
<dbReference type="SMART" id="SM00194">
    <property type="entry name" value="PTPc"/>
    <property type="match status" value="1"/>
</dbReference>
<dbReference type="AlphaFoldDB" id="L7MCR4"/>
<keyword evidence="11" id="KW-0675">Receptor</keyword>
<feature type="transmembrane region" description="Helical" evidence="8">
    <location>
        <begin position="127"/>
        <end position="152"/>
    </location>
</feature>
<dbReference type="PRINTS" id="PR00700">
    <property type="entry name" value="PRTYPHPHTASE"/>
</dbReference>
<evidence type="ECO:0000256" key="2">
    <source>
        <dbReference type="ARBA" id="ARBA00022553"/>
    </source>
</evidence>
<evidence type="ECO:0000256" key="4">
    <source>
        <dbReference type="ARBA" id="ARBA00022912"/>
    </source>
</evidence>
<keyword evidence="8" id="KW-0472">Membrane</keyword>
<keyword evidence="8" id="KW-0812">Transmembrane</keyword>
<dbReference type="EC" id="3.1.3.48" evidence="1"/>
<feature type="non-terminal residue" evidence="11">
    <location>
        <position position="1"/>
    </location>
</feature>
<evidence type="ECO:0000256" key="5">
    <source>
        <dbReference type="PIRSR" id="PIRSR608356-50"/>
    </source>
</evidence>
<dbReference type="PANTHER" id="PTHR46198:SF4">
    <property type="entry name" value="PROTEIN-TYROSINE-PHOSPHATASE"/>
    <property type="match status" value="1"/>
</dbReference>
<dbReference type="Pfam" id="PF00102">
    <property type="entry name" value="Y_phosphatase"/>
    <property type="match status" value="1"/>
</dbReference>
<evidence type="ECO:0000259" key="10">
    <source>
        <dbReference type="PROSITE" id="PS50056"/>
    </source>
</evidence>
<evidence type="ECO:0000256" key="3">
    <source>
        <dbReference type="ARBA" id="ARBA00022801"/>
    </source>
</evidence>
<dbReference type="GO" id="GO:0030054">
    <property type="term" value="C:cell junction"/>
    <property type="evidence" value="ECO:0007669"/>
    <property type="project" value="TreeGrafter"/>
</dbReference>
<feature type="active site" description="Phosphocysteine intermediate" evidence="5">
    <location>
        <position position="542"/>
    </location>
</feature>
<dbReference type="GO" id="GO:0019901">
    <property type="term" value="F:protein kinase binding"/>
    <property type="evidence" value="ECO:0007669"/>
    <property type="project" value="TreeGrafter"/>
</dbReference>
<dbReference type="GO" id="GO:0004725">
    <property type="term" value="F:protein tyrosine phosphatase activity"/>
    <property type="evidence" value="ECO:0007669"/>
    <property type="project" value="UniProtKB-EC"/>
</dbReference>
<dbReference type="InterPro" id="IPR003595">
    <property type="entry name" value="Tyr_Pase_cat"/>
</dbReference>
<feature type="region of interest" description="Disordered" evidence="7">
    <location>
        <begin position="271"/>
        <end position="292"/>
    </location>
</feature>
<feature type="domain" description="Tyrosine specific protein phosphatases" evidence="10">
    <location>
        <begin position="518"/>
        <end position="592"/>
    </location>
</feature>
<feature type="binding site" evidence="6">
    <location>
        <position position="510"/>
    </location>
    <ligand>
        <name>substrate</name>
    </ligand>
</feature>
<dbReference type="GO" id="GO:0048666">
    <property type="term" value="P:neuron development"/>
    <property type="evidence" value="ECO:0007669"/>
    <property type="project" value="UniProtKB-ARBA"/>
</dbReference>
<dbReference type="GO" id="GO:0005829">
    <property type="term" value="C:cytosol"/>
    <property type="evidence" value="ECO:0007669"/>
    <property type="project" value="TreeGrafter"/>
</dbReference>
<dbReference type="Gene3D" id="3.90.190.10">
    <property type="entry name" value="Protein tyrosine phosphatase superfamily"/>
    <property type="match status" value="1"/>
</dbReference>
<evidence type="ECO:0000313" key="11">
    <source>
        <dbReference type="EMBL" id="JAA61780.1"/>
    </source>
</evidence>
<sequence>CGSVVTPMCECLSIRHHVSVESNMKFSRLCCACLLLACGYLIVGARLSDAAGLGGKEEGGSSWLLQVDQGGTLSSTTLEQLLEENGPRAVPDDHQKKNAVVSGAQRDVRPTPPWDTPAGAHPSARTAWLLALGLAAVLLLLFAGLCPLLWWLQRSSQAKSPGLFFQPLEPLPSHCSPPEHVVCQPEPKLGERSSIEVQQEPTINHTTPIDIRPSLRPSSEAAEIVPSKAGFEDDFAESAAVLAAVCPAGTASSAPAVASVTAASAALWGSSLSETDSDQGLSPTRSPLRRKTRRLLERRGSNASLTLDLNKASQNGRISPNGGKDRCQDPYLRRASRRLTRSQLQACLSNVTALHSEFWDIPMNHPERAEIAGCGAKNRYRSILPNEHSRVRLRHGVEEEYINANYLSGYGGKPRAYIATQGPLAHTVADFWAMVWQERAPAIVMITNLVEDAKVKCEKYLPEGRGVYGPFTVEVVQTSARDGYTLRELILQKSGEQRRVQHLWYTAWPDHRAPASPTQLLSLALEVEQLQARSPGPIVVHCSAGIGRTGCFVASSIGIRQLREENSVDVLAIVCALRRDRGGMVQTAEQYEFVHRTLCLFERELPHSDAR</sequence>
<feature type="domain" description="Tyrosine-protein phosphatase" evidence="9">
    <location>
        <begin position="377"/>
        <end position="601"/>
    </location>
</feature>
<reference evidence="11" key="1">
    <citation type="submission" date="2012-11" db="EMBL/GenBank/DDBJ databases">
        <authorList>
            <person name="Lucero-Rivera Y.E."/>
            <person name="Tovar-Ramirez D."/>
        </authorList>
    </citation>
    <scope>NUCLEOTIDE SEQUENCE</scope>
    <source>
        <tissue evidence="11">Salivary gland</tissue>
    </source>
</reference>
<keyword evidence="3" id="KW-0378">Hydrolase</keyword>
<dbReference type="PANTHER" id="PTHR46198">
    <property type="entry name" value="PROTEIN-TYROSINE-PHOSPHATASE"/>
    <property type="match status" value="1"/>
</dbReference>
<dbReference type="PROSITE" id="PS00383">
    <property type="entry name" value="TYR_PHOSPHATASE_1"/>
    <property type="match status" value="1"/>
</dbReference>
<feature type="compositionally biased region" description="Polar residues" evidence="7">
    <location>
        <begin position="308"/>
        <end position="318"/>
    </location>
</feature>
<evidence type="ECO:0000256" key="6">
    <source>
        <dbReference type="PIRSR" id="PIRSR608356-51"/>
    </source>
</evidence>
<dbReference type="PRINTS" id="PR01778">
    <property type="entry name" value="KIMPTPASE"/>
</dbReference>
<proteinExistence type="evidence at transcript level"/>
<dbReference type="GO" id="GO:0007165">
    <property type="term" value="P:signal transduction"/>
    <property type="evidence" value="ECO:0007669"/>
    <property type="project" value="TreeGrafter"/>
</dbReference>
<keyword evidence="8" id="KW-1133">Transmembrane helix</keyword>
<dbReference type="InterPro" id="IPR016130">
    <property type="entry name" value="Tyr_Pase_AS"/>
</dbReference>
<keyword evidence="4" id="KW-0904">Protein phosphatase</keyword>
<dbReference type="PROSITE" id="PS50056">
    <property type="entry name" value="TYR_PHOSPHATASE_2"/>
    <property type="match status" value="1"/>
</dbReference>
<feature type="region of interest" description="Disordered" evidence="7">
    <location>
        <begin position="85"/>
        <end position="119"/>
    </location>
</feature>
<dbReference type="InterPro" id="IPR000242">
    <property type="entry name" value="PTP_cat"/>
</dbReference>
<reference evidence="11" key="2">
    <citation type="journal article" date="2015" name="J. Proteomics">
        <title>Sexual differences in the sialomes of the zebra tick, Rhipicephalus pulchellus.</title>
        <authorList>
            <person name="Tan A.W."/>
            <person name="Francischetti I.M."/>
            <person name="Slovak M."/>
            <person name="Kini R.M."/>
            <person name="Ribeiro J.M."/>
        </authorList>
    </citation>
    <scope>NUCLEOTIDE SEQUENCE</scope>
    <source>
        <tissue evidence="11">Salivary gland</tissue>
    </source>
</reference>
<feature type="binding site" evidence="6">
    <location>
        <position position="586"/>
    </location>
    <ligand>
        <name>substrate</name>
    </ligand>
</feature>
<dbReference type="InterPro" id="IPR008356">
    <property type="entry name" value="Tyr_Pase_KIM-con"/>
</dbReference>
<dbReference type="InterPro" id="IPR000387">
    <property type="entry name" value="Tyr_Pase_dom"/>
</dbReference>
<name>L7MCR4_RHIPC</name>
<evidence type="ECO:0000256" key="7">
    <source>
        <dbReference type="SAM" id="MobiDB-lite"/>
    </source>
</evidence>
<dbReference type="PROSITE" id="PS50055">
    <property type="entry name" value="TYR_PHOSPHATASE_PTP"/>
    <property type="match status" value="1"/>
</dbReference>
<dbReference type="EMBL" id="GACK01003254">
    <property type="protein sequence ID" value="JAA61780.1"/>
    <property type="molecule type" value="mRNA"/>
</dbReference>
<protein>
    <recommendedName>
        <fullName evidence="1">protein-tyrosine-phosphatase</fullName>
        <ecNumber evidence="1">3.1.3.48</ecNumber>
    </recommendedName>
</protein>
<dbReference type="CDD" id="cd14547">
    <property type="entry name" value="PTPc-KIM"/>
    <property type="match status" value="1"/>
</dbReference>
<keyword evidence="2" id="KW-0597">Phosphoprotein</keyword>
<dbReference type="SUPFAM" id="SSF52799">
    <property type="entry name" value="(Phosphotyrosine protein) phosphatases II"/>
    <property type="match status" value="1"/>
</dbReference>
<evidence type="ECO:0000256" key="8">
    <source>
        <dbReference type="SAM" id="Phobius"/>
    </source>
</evidence>
<evidence type="ECO:0000259" key="9">
    <source>
        <dbReference type="PROSITE" id="PS50055"/>
    </source>
</evidence>
<dbReference type="InterPro" id="IPR029021">
    <property type="entry name" value="Prot-tyrosine_phosphatase-like"/>
</dbReference>
<dbReference type="GO" id="GO:0005886">
    <property type="term" value="C:plasma membrane"/>
    <property type="evidence" value="ECO:0007669"/>
    <property type="project" value="TreeGrafter"/>
</dbReference>
<dbReference type="SMART" id="SM00404">
    <property type="entry name" value="PTPc_motif"/>
    <property type="match status" value="1"/>
</dbReference>
<evidence type="ECO:0000256" key="1">
    <source>
        <dbReference type="ARBA" id="ARBA00013064"/>
    </source>
</evidence>
<organism evidence="11">
    <name type="scientific">Rhipicephalus pulchellus</name>
    <name type="common">Yellow backed tick</name>
    <name type="synonym">Dermacentor pulchellus</name>
    <dbReference type="NCBI Taxonomy" id="72859"/>
    <lineage>
        <taxon>Eukaryota</taxon>
        <taxon>Metazoa</taxon>
        <taxon>Ecdysozoa</taxon>
        <taxon>Arthropoda</taxon>
        <taxon>Chelicerata</taxon>
        <taxon>Arachnida</taxon>
        <taxon>Acari</taxon>
        <taxon>Parasitiformes</taxon>
        <taxon>Ixodida</taxon>
        <taxon>Ixodoidea</taxon>
        <taxon>Ixodidae</taxon>
        <taxon>Rhipicephalinae</taxon>
        <taxon>Rhipicephalus</taxon>
        <taxon>Rhipicephalus</taxon>
    </lineage>
</organism>
<accession>L7MCR4</accession>
<feature type="binding site" evidence="6">
    <location>
        <begin position="542"/>
        <end position="548"/>
    </location>
    <ligand>
        <name>substrate</name>
    </ligand>
</feature>